<dbReference type="SMART" id="SM00264">
    <property type="entry name" value="BAG"/>
    <property type="match status" value="1"/>
</dbReference>
<feature type="compositionally biased region" description="Basic residues" evidence="1">
    <location>
        <begin position="194"/>
        <end position="203"/>
    </location>
</feature>
<evidence type="ECO:0000313" key="3">
    <source>
        <dbReference type="EMBL" id="KAF9325419.1"/>
    </source>
</evidence>
<evidence type="ECO:0000313" key="4">
    <source>
        <dbReference type="Proteomes" id="UP000696485"/>
    </source>
</evidence>
<dbReference type="PROSITE" id="PS51035">
    <property type="entry name" value="BAG"/>
    <property type="match status" value="1"/>
</dbReference>
<feature type="compositionally biased region" description="Polar residues" evidence="1">
    <location>
        <begin position="181"/>
        <end position="193"/>
    </location>
</feature>
<dbReference type="EMBL" id="JAAAUY010000928">
    <property type="protein sequence ID" value="KAF9325419.1"/>
    <property type="molecule type" value="Genomic_DNA"/>
</dbReference>
<feature type="compositionally biased region" description="Polar residues" evidence="1">
    <location>
        <begin position="13"/>
        <end position="30"/>
    </location>
</feature>
<feature type="compositionally biased region" description="Basic and acidic residues" evidence="1">
    <location>
        <begin position="41"/>
        <end position="77"/>
    </location>
</feature>
<protein>
    <recommendedName>
        <fullName evidence="2">BAG domain-containing protein</fullName>
    </recommendedName>
</protein>
<organism evidence="3 4">
    <name type="scientific">Podila minutissima</name>
    <dbReference type="NCBI Taxonomy" id="64525"/>
    <lineage>
        <taxon>Eukaryota</taxon>
        <taxon>Fungi</taxon>
        <taxon>Fungi incertae sedis</taxon>
        <taxon>Mucoromycota</taxon>
        <taxon>Mortierellomycotina</taxon>
        <taxon>Mortierellomycetes</taxon>
        <taxon>Mortierellales</taxon>
        <taxon>Mortierellaceae</taxon>
        <taxon>Podila</taxon>
    </lineage>
</organism>
<dbReference type="AlphaFoldDB" id="A0A9P5SEX4"/>
<dbReference type="SUPFAM" id="SSF63491">
    <property type="entry name" value="BAG domain"/>
    <property type="match status" value="1"/>
</dbReference>
<dbReference type="GO" id="GO:0051087">
    <property type="term" value="F:protein-folding chaperone binding"/>
    <property type="evidence" value="ECO:0007669"/>
    <property type="project" value="InterPro"/>
</dbReference>
<accession>A0A9P5SEX4</accession>
<dbReference type="Proteomes" id="UP000696485">
    <property type="component" value="Unassembled WGS sequence"/>
</dbReference>
<name>A0A9P5SEX4_9FUNG</name>
<feature type="compositionally biased region" description="Basic residues" evidence="1">
    <location>
        <begin position="129"/>
        <end position="138"/>
    </location>
</feature>
<feature type="compositionally biased region" description="Acidic residues" evidence="1">
    <location>
        <begin position="304"/>
        <end position="319"/>
    </location>
</feature>
<evidence type="ECO:0000259" key="2">
    <source>
        <dbReference type="PROSITE" id="PS51035"/>
    </source>
</evidence>
<sequence>MSYYPGQPRQPRKTTSQANGRQNYFPSFSDSMFGPFSFGDSTRDMIEQHHPYYKHQQEQAQRRQMAEQQQRENELRRQQLQRNQQEAALRRHLHNQQQQEAAYQKQQEGYQKQHEAALRRQQHQQQVHQQHHQSQRSKKQQEQLQHLPKVASEKPPEHPNPQARSQDQMNQDFRPHAIFPGQSQVSRPGTSNKATKRRARRQRQAKESGHQDPIEDIATHSFFQPIEQKNSMNDIESLVEAAFGDGSSNHKNKSNSSRQHQRERLDPSLENEETKEDEEDEEEKEEEGEEEQVSTPETSSMETSDQDDQDDIHEEEEEQEQPHPQSEKRHAELQAIEKNLDELEVELKQILTGQITKKKQILMTEEMLTKAMLKVDSIESEGDWSIRRRRKSLINRCESLLERVDGYKRQHREELRW</sequence>
<feature type="compositionally biased region" description="Low complexity" evidence="1">
    <location>
        <begin position="96"/>
        <end position="110"/>
    </location>
</feature>
<gene>
    <name evidence="3" type="ORF">BG006_011102</name>
</gene>
<proteinExistence type="predicted"/>
<feature type="domain" description="BAG" evidence="2">
    <location>
        <begin position="332"/>
        <end position="408"/>
    </location>
</feature>
<dbReference type="Gene3D" id="1.20.58.120">
    <property type="entry name" value="BAG domain"/>
    <property type="match status" value="1"/>
</dbReference>
<dbReference type="InterPro" id="IPR003103">
    <property type="entry name" value="BAG_domain"/>
</dbReference>
<evidence type="ECO:0000256" key="1">
    <source>
        <dbReference type="SAM" id="MobiDB-lite"/>
    </source>
</evidence>
<feature type="compositionally biased region" description="Acidic residues" evidence="1">
    <location>
        <begin position="269"/>
        <end position="292"/>
    </location>
</feature>
<feature type="region of interest" description="Disordered" evidence="1">
    <location>
        <begin position="1"/>
        <end position="331"/>
    </location>
</feature>
<keyword evidence="4" id="KW-1185">Reference proteome</keyword>
<feature type="compositionally biased region" description="Basic and acidic residues" evidence="1">
    <location>
        <begin position="204"/>
        <end position="213"/>
    </location>
</feature>
<feature type="compositionally biased region" description="Polar residues" evidence="1">
    <location>
        <begin position="162"/>
        <end position="171"/>
    </location>
</feature>
<dbReference type="InterPro" id="IPR036533">
    <property type="entry name" value="BAG_dom_sf"/>
</dbReference>
<dbReference type="Pfam" id="PF02179">
    <property type="entry name" value="BAG"/>
    <property type="match status" value="1"/>
</dbReference>
<reference evidence="3" key="1">
    <citation type="journal article" date="2020" name="Fungal Divers.">
        <title>Resolving the Mortierellaceae phylogeny through synthesis of multi-gene phylogenetics and phylogenomics.</title>
        <authorList>
            <person name="Vandepol N."/>
            <person name="Liber J."/>
            <person name="Desiro A."/>
            <person name="Na H."/>
            <person name="Kennedy M."/>
            <person name="Barry K."/>
            <person name="Grigoriev I.V."/>
            <person name="Miller A.N."/>
            <person name="O'Donnell K."/>
            <person name="Stajich J.E."/>
            <person name="Bonito G."/>
        </authorList>
    </citation>
    <scope>NUCLEOTIDE SEQUENCE</scope>
    <source>
        <strain evidence="3">NVP1</strain>
    </source>
</reference>
<feature type="compositionally biased region" description="Low complexity" evidence="1">
    <location>
        <begin position="78"/>
        <end position="87"/>
    </location>
</feature>
<comment type="caution">
    <text evidence="3">The sequence shown here is derived from an EMBL/GenBank/DDBJ whole genome shotgun (WGS) entry which is preliminary data.</text>
</comment>